<dbReference type="RefSeq" id="WP_031538730.1">
    <property type="nucleotide sequence ID" value="NZ_JBBMFN010000012.1"/>
</dbReference>
<dbReference type="Pfam" id="PF02537">
    <property type="entry name" value="CRCB"/>
    <property type="match status" value="1"/>
</dbReference>
<comment type="function">
    <text evidence="9 10">Fluoride-specific ion channel. Important for reducing fluoride concentration in the cell, thus reducing its toxicity.</text>
</comment>
<comment type="activity regulation">
    <text evidence="10">Na(+) is not transported, but it plays an essential structural role and its presence is essential for fluoride channel function.</text>
</comment>
<evidence type="ECO:0000256" key="9">
    <source>
        <dbReference type="ARBA" id="ARBA00049940"/>
    </source>
</evidence>
<keyword evidence="12" id="KW-1185">Reference proteome</keyword>
<evidence type="ECO:0000313" key="11">
    <source>
        <dbReference type="EMBL" id="MEQ2465470.1"/>
    </source>
</evidence>
<protein>
    <recommendedName>
        <fullName evidence="10">Fluoride-specific ion channel FluC</fullName>
    </recommendedName>
</protein>
<evidence type="ECO:0000313" key="12">
    <source>
        <dbReference type="Proteomes" id="UP001465426"/>
    </source>
</evidence>
<keyword evidence="3 10" id="KW-0812">Transmembrane</keyword>
<dbReference type="Proteomes" id="UP001465426">
    <property type="component" value="Unassembled WGS sequence"/>
</dbReference>
<comment type="similarity">
    <text evidence="7 10">Belongs to the fluoride channel Fluc/FEX (TC 1.A.43) family.</text>
</comment>
<evidence type="ECO:0000256" key="2">
    <source>
        <dbReference type="ARBA" id="ARBA00022475"/>
    </source>
</evidence>
<gene>
    <name evidence="10" type="primary">fluC</name>
    <name evidence="10" type="synonym">crcB</name>
    <name evidence="11" type="ORF">WMO63_07295</name>
</gene>
<keyword evidence="10" id="KW-0406">Ion transport</keyword>
<feature type="transmembrane region" description="Helical" evidence="10">
    <location>
        <begin position="59"/>
        <end position="80"/>
    </location>
</feature>
<keyword evidence="4 10" id="KW-1133">Transmembrane helix</keyword>
<keyword evidence="10" id="KW-0479">Metal-binding</keyword>
<dbReference type="HAMAP" id="MF_00454">
    <property type="entry name" value="FluC"/>
    <property type="match status" value="1"/>
</dbReference>
<dbReference type="PANTHER" id="PTHR28259">
    <property type="entry name" value="FLUORIDE EXPORT PROTEIN 1-RELATED"/>
    <property type="match status" value="1"/>
</dbReference>
<dbReference type="PANTHER" id="PTHR28259:SF1">
    <property type="entry name" value="FLUORIDE EXPORT PROTEIN 1-RELATED"/>
    <property type="match status" value="1"/>
</dbReference>
<name>A0ABV1EY30_9BACI</name>
<evidence type="ECO:0000256" key="5">
    <source>
        <dbReference type="ARBA" id="ARBA00023136"/>
    </source>
</evidence>
<keyword evidence="5 10" id="KW-0472">Membrane</keyword>
<feature type="transmembrane region" description="Helical" evidence="10">
    <location>
        <begin position="31"/>
        <end position="52"/>
    </location>
</feature>
<accession>A0ABV1EY30</accession>
<feature type="binding site" evidence="10">
    <location>
        <position position="71"/>
    </location>
    <ligand>
        <name>Na(+)</name>
        <dbReference type="ChEBI" id="CHEBI:29101"/>
        <note>structural</note>
    </ligand>
</feature>
<comment type="caution">
    <text evidence="11">The sequence shown here is derived from an EMBL/GenBank/DDBJ whole genome shotgun (WGS) entry which is preliminary data.</text>
</comment>
<feature type="transmembrane region" description="Helical" evidence="10">
    <location>
        <begin position="92"/>
        <end position="114"/>
    </location>
</feature>
<comment type="catalytic activity">
    <reaction evidence="8">
        <text>fluoride(in) = fluoride(out)</text>
        <dbReference type="Rhea" id="RHEA:76159"/>
        <dbReference type="ChEBI" id="CHEBI:17051"/>
    </reaction>
    <physiologicalReaction direction="left-to-right" evidence="8">
        <dbReference type="Rhea" id="RHEA:76160"/>
    </physiologicalReaction>
</comment>
<reference evidence="11 12" key="1">
    <citation type="submission" date="2024-03" db="EMBL/GenBank/DDBJ databases">
        <title>Human intestinal bacterial collection.</title>
        <authorList>
            <person name="Pauvert C."/>
            <person name="Hitch T.C.A."/>
            <person name="Clavel T."/>
        </authorList>
    </citation>
    <scope>NUCLEOTIDE SEQUENCE [LARGE SCALE GENOMIC DNA]</scope>
    <source>
        <strain evidence="11 12">CLA-SR-H024</strain>
    </source>
</reference>
<evidence type="ECO:0000256" key="10">
    <source>
        <dbReference type="HAMAP-Rule" id="MF_00454"/>
    </source>
</evidence>
<evidence type="ECO:0000256" key="4">
    <source>
        <dbReference type="ARBA" id="ARBA00022989"/>
    </source>
</evidence>
<evidence type="ECO:0000256" key="6">
    <source>
        <dbReference type="ARBA" id="ARBA00023303"/>
    </source>
</evidence>
<organism evidence="11 12">
    <name type="scientific">Niallia hominis</name>
    <dbReference type="NCBI Taxonomy" id="3133173"/>
    <lineage>
        <taxon>Bacteria</taxon>
        <taxon>Bacillati</taxon>
        <taxon>Bacillota</taxon>
        <taxon>Bacilli</taxon>
        <taxon>Bacillales</taxon>
        <taxon>Bacillaceae</taxon>
        <taxon>Niallia</taxon>
    </lineage>
</organism>
<keyword evidence="10" id="KW-0915">Sodium</keyword>
<evidence type="ECO:0000256" key="3">
    <source>
        <dbReference type="ARBA" id="ARBA00022692"/>
    </source>
</evidence>
<evidence type="ECO:0000256" key="1">
    <source>
        <dbReference type="ARBA" id="ARBA00004651"/>
    </source>
</evidence>
<sequence>MSYFYVGLGGVIGSILRYVVGQVPFPYEFPFQTMVINTIGSFVLGWFTSAIIKKQKIKSVYATAIGTGMIGSFTTLSTLSMDAVQLVAVGNYLLATFYVAGSAVFGFMFAVIGLKLGERKWSRSNA</sequence>
<dbReference type="EMBL" id="JBBMFN010000012">
    <property type="protein sequence ID" value="MEQ2465470.1"/>
    <property type="molecule type" value="Genomic_DNA"/>
</dbReference>
<keyword evidence="10" id="KW-0813">Transport</keyword>
<keyword evidence="2 10" id="KW-1003">Cell membrane</keyword>
<feature type="binding site" evidence="10">
    <location>
        <position position="74"/>
    </location>
    <ligand>
        <name>Na(+)</name>
        <dbReference type="ChEBI" id="CHEBI:29101"/>
        <note>structural</note>
    </ligand>
</feature>
<evidence type="ECO:0000256" key="8">
    <source>
        <dbReference type="ARBA" id="ARBA00035585"/>
    </source>
</evidence>
<evidence type="ECO:0000256" key="7">
    <source>
        <dbReference type="ARBA" id="ARBA00035120"/>
    </source>
</evidence>
<dbReference type="InterPro" id="IPR003691">
    <property type="entry name" value="FluC"/>
</dbReference>
<keyword evidence="6 10" id="KW-0407">Ion channel</keyword>
<proteinExistence type="inferred from homology"/>
<comment type="subcellular location">
    <subcellularLocation>
        <location evidence="1 10">Cell membrane</location>
        <topology evidence="1 10">Multi-pass membrane protein</topology>
    </subcellularLocation>
</comment>